<evidence type="ECO:0000256" key="1">
    <source>
        <dbReference type="ARBA" id="ARBA00004127"/>
    </source>
</evidence>
<feature type="transmembrane region" description="Helical" evidence="9">
    <location>
        <begin position="188"/>
        <end position="210"/>
    </location>
</feature>
<dbReference type="GO" id="GO:0005886">
    <property type="term" value="C:plasma membrane"/>
    <property type="evidence" value="ECO:0007669"/>
    <property type="project" value="InterPro"/>
</dbReference>
<feature type="region of interest" description="Disordered" evidence="8">
    <location>
        <begin position="1"/>
        <end position="58"/>
    </location>
</feature>
<organism evidence="10 11">
    <name type="scientific">Ajellomyces capsulatus (strain H143)</name>
    <name type="common">Darling's disease fungus</name>
    <name type="synonym">Histoplasma capsulatum</name>
    <dbReference type="NCBI Taxonomy" id="544712"/>
    <lineage>
        <taxon>Eukaryota</taxon>
        <taxon>Fungi</taxon>
        <taxon>Dikarya</taxon>
        <taxon>Ascomycota</taxon>
        <taxon>Pezizomycotina</taxon>
        <taxon>Eurotiomycetes</taxon>
        <taxon>Eurotiomycetidae</taxon>
        <taxon>Onygenales</taxon>
        <taxon>Ajellomycetaceae</taxon>
        <taxon>Histoplasma</taxon>
    </lineage>
</organism>
<dbReference type="GO" id="GO:0015099">
    <property type="term" value="F:nickel cation transmembrane transporter activity"/>
    <property type="evidence" value="ECO:0007669"/>
    <property type="project" value="InterPro"/>
</dbReference>
<feature type="transmembrane region" description="Helical" evidence="9">
    <location>
        <begin position="78"/>
        <end position="98"/>
    </location>
</feature>
<accession>C6H4E8</accession>
<feature type="transmembrane region" description="Helical" evidence="9">
    <location>
        <begin position="287"/>
        <end position="306"/>
    </location>
</feature>
<evidence type="ECO:0000313" key="10">
    <source>
        <dbReference type="EMBL" id="EER45808.1"/>
    </source>
</evidence>
<dbReference type="Proteomes" id="UP000002624">
    <property type="component" value="Unassembled WGS sequence"/>
</dbReference>
<evidence type="ECO:0000256" key="9">
    <source>
        <dbReference type="SAM" id="Phobius"/>
    </source>
</evidence>
<evidence type="ECO:0000256" key="8">
    <source>
        <dbReference type="SAM" id="MobiDB-lite"/>
    </source>
</evidence>
<dbReference type="VEuPathDB" id="FungiDB:HCDG_01387"/>
<feature type="transmembrane region" description="Helical" evidence="9">
    <location>
        <begin position="145"/>
        <end position="168"/>
    </location>
</feature>
<feature type="compositionally biased region" description="Polar residues" evidence="8">
    <location>
        <begin position="1"/>
        <end position="23"/>
    </location>
</feature>
<keyword evidence="6 9" id="KW-1133">Transmembrane helix</keyword>
<protein>
    <submittedName>
        <fullName evidence="10">High-affinity nickel transporter</fullName>
    </submittedName>
</protein>
<feature type="transmembrane region" description="Helical" evidence="9">
    <location>
        <begin position="256"/>
        <end position="281"/>
    </location>
</feature>
<dbReference type="Pfam" id="PF03824">
    <property type="entry name" value="NicO"/>
    <property type="match status" value="1"/>
</dbReference>
<comment type="subcellular location">
    <subcellularLocation>
        <location evidence="1">Endomembrane system</location>
        <topology evidence="1">Multi-pass membrane protein</topology>
    </subcellularLocation>
</comment>
<evidence type="ECO:0000256" key="5">
    <source>
        <dbReference type="ARBA" id="ARBA00022692"/>
    </source>
</evidence>
<dbReference type="EMBL" id="GG692419">
    <property type="protein sequence ID" value="EER45808.1"/>
    <property type="molecule type" value="Genomic_DNA"/>
</dbReference>
<keyword evidence="4" id="KW-0533">Nickel</keyword>
<evidence type="ECO:0000256" key="2">
    <source>
        <dbReference type="ARBA" id="ARBA00010892"/>
    </source>
</evidence>
<sequence length="517" mass="55443">MAERTATASGTDNPASVLTSVAAQENERGGDLEYDEAAAEPERIQGGDGGNTKPPRRGIAGKVEKVHSRVPALRKIPLAALGIIFLVAVVNGFVWMVAGIVLSFYPSLISTAVLSYTLGLRHALDADHISAIDLMTRRLLATGQRAVSVGTFFSLGHSTIVIITAVVVAATATAVSSKFDQYSRVGGIIGSSVSSAFLILLGIMNAYILYKLVQQMKKMLRLKEGQEHEVWKVEGKGVLFRVLKKMFKFIDRPWKMYPLGVLFGLGFDTSSEVALLGISSIEATRGTSIWVILIFPFLFTAGMCLLDTIDGALMLSLYVQPAENFLPSKSVNSSRTTLSTPSSGAGQPLTTSDAATANPSRNPRNPIAFLYYSIVLTALTVIVATVIGTIQLLTLILNVTEATGRFWNGVEVAGEYYDVIGGSICGCFILVGGSSVLLYPSWRRWVAQRHELQDQNVDGTLEEEGEHEGEVEAGYGIATTSPTGIFPGAGMGSLKGDRGEDGKRQVGRVSVEERRLS</sequence>
<dbReference type="OMA" id="NGWVLYK"/>
<dbReference type="InterPro" id="IPR011541">
    <property type="entry name" value="Ni/Co_transpt_high_affinity"/>
</dbReference>
<evidence type="ECO:0000256" key="4">
    <source>
        <dbReference type="ARBA" id="ARBA00022596"/>
    </source>
</evidence>
<evidence type="ECO:0000313" key="11">
    <source>
        <dbReference type="Proteomes" id="UP000002624"/>
    </source>
</evidence>
<feature type="transmembrane region" description="Helical" evidence="9">
    <location>
        <begin position="104"/>
        <end position="124"/>
    </location>
</feature>
<feature type="region of interest" description="Disordered" evidence="8">
    <location>
        <begin position="477"/>
        <end position="517"/>
    </location>
</feature>
<dbReference type="STRING" id="544712.C6H4E8"/>
<name>C6H4E8_AJECH</name>
<dbReference type="OrthoDB" id="5197598at2759"/>
<feature type="compositionally biased region" description="Basic and acidic residues" evidence="8">
    <location>
        <begin position="495"/>
        <end position="517"/>
    </location>
</feature>
<feature type="transmembrane region" description="Helical" evidence="9">
    <location>
        <begin position="369"/>
        <end position="396"/>
    </location>
</feature>
<feature type="region of interest" description="Disordered" evidence="8">
    <location>
        <begin position="329"/>
        <end position="359"/>
    </location>
</feature>
<reference evidence="11" key="1">
    <citation type="submission" date="2009-05" db="EMBL/GenBank/DDBJ databases">
        <title>The genome sequence of Ajellomyces capsulatus strain H143.</title>
        <authorList>
            <person name="Champion M."/>
            <person name="Cuomo C.A."/>
            <person name="Ma L.-J."/>
            <person name="Henn M.R."/>
            <person name="Sil A."/>
            <person name="Goldman B."/>
            <person name="Young S.K."/>
            <person name="Kodira C.D."/>
            <person name="Zeng Q."/>
            <person name="Koehrsen M."/>
            <person name="Alvarado L."/>
            <person name="Berlin A.M."/>
            <person name="Borenstein D."/>
            <person name="Chen Z."/>
            <person name="Engels R."/>
            <person name="Freedman E."/>
            <person name="Gellesch M."/>
            <person name="Goldberg J."/>
            <person name="Griggs A."/>
            <person name="Gujja S."/>
            <person name="Heiman D.I."/>
            <person name="Hepburn T.A."/>
            <person name="Howarth C."/>
            <person name="Jen D."/>
            <person name="Larson L."/>
            <person name="Lewis B."/>
            <person name="Mehta T."/>
            <person name="Park D."/>
            <person name="Pearson M."/>
            <person name="Roberts A."/>
            <person name="Saif S."/>
            <person name="Shea T.D."/>
            <person name="Shenoy N."/>
            <person name="Sisk P."/>
            <person name="Stolte C."/>
            <person name="Sykes S."/>
            <person name="Walk T."/>
            <person name="White J."/>
            <person name="Yandava C."/>
            <person name="Klein B."/>
            <person name="McEwen J.G."/>
            <person name="Puccia R."/>
            <person name="Goldman G.H."/>
            <person name="Felipe M.S."/>
            <person name="Nino-Vega G."/>
            <person name="San-Blas G."/>
            <person name="Taylor J.W."/>
            <person name="Mendoza L."/>
            <person name="Galagan J.E."/>
            <person name="Nusbaum C."/>
            <person name="Birren B.W."/>
        </authorList>
    </citation>
    <scope>NUCLEOTIDE SEQUENCE [LARGE SCALE GENOMIC DNA]</scope>
    <source>
        <strain evidence="11">H143</strain>
    </source>
</reference>
<keyword evidence="3" id="KW-0813">Transport</keyword>
<evidence type="ECO:0000256" key="7">
    <source>
        <dbReference type="ARBA" id="ARBA00023136"/>
    </source>
</evidence>
<dbReference type="PANTHER" id="PTHR31611">
    <property type="entry name" value="HIGH-AFFINITY NICKEL TRANSPORT PROTEIN NIC1"/>
    <property type="match status" value="1"/>
</dbReference>
<evidence type="ECO:0000256" key="3">
    <source>
        <dbReference type="ARBA" id="ARBA00022448"/>
    </source>
</evidence>
<dbReference type="GO" id="GO:0012505">
    <property type="term" value="C:endomembrane system"/>
    <property type="evidence" value="ECO:0007669"/>
    <property type="project" value="UniProtKB-SubCell"/>
</dbReference>
<dbReference type="HOGENOM" id="CLU_036094_0_1_1"/>
<dbReference type="AlphaFoldDB" id="C6H4E8"/>
<gene>
    <name evidence="10" type="ORF">HCDG_01387</name>
</gene>
<keyword evidence="7 9" id="KW-0472">Membrane</keyword>
<evidence type="ECO:0000256" key="6">
    <source>
        <dbReference type="ARBA" id="ARBA00022989"/>
    </source>
</evidence>
<feature type="transmembrane region" description="Helical" evidence="9">
    <location>
        <begin position="416"/>
        <end position="439"/>
    </location>
</feature>
<comment type="similarity">
    <text evidence="2">Belongs to the NiCoT transporter (TC 2.A.52) family.</text>
</comment>
<dbReference type="InterPro" id="IPR004688">
    <property type="entry name" value="Ni/Co_transpt"/>
</dbReference>
<proteinExistence type="inferred from homology"/>
<keyword evidence="5 9" id="KW-0812">Transmembrane</keyword>
<dbReference type="PANTHER" id="PTHR31611:SF0">
    <property type="entry name" value="HIGH-AFFINITY NICKEL TRANSPORT PROTEIN NIC1"/>
    <property type="match status" value="1"/>
</dbReference>